<organism evidence="1 2">
    <name type="scientific">Lasiodiplodia mahajangana</name>
    <dbReference type="NCBI Taxonomy" id="1108764"/>
    <lineage>
        <taxon>Eukaryota</taxon>
        <taxon>Fungi</taxon>
        <taxon>Dikarya</taxon>
        <taxon>Ascomycota</taxon>
        <taxon>Pezizomycotina</taxon>
        <taxon>Dothideomycetes</taxon>
        <taxon>Dothideomycetes incertae sedis</taxon>
        <taxon>Botryosphaeriales</taxon>
        <taxon>Botryosphaeriaceae</taxon>
        <taxon>Lasiodiplodia</taxon>
    </lineage>
</organism>
<gene>
    <name evidence="1" type="ORF">O1611_g318</name>
</gene>
<protein>
    <submittedName>
        <fullName evidence="1">Uncharacterized protein</fullName>
    </submittedName>
</protein>
<accession>A0ACC2K0N6</accession>
<sequence>MDNRAKEAPAHHNANQTADETTKHDDGPAPPTSLPQALIQEERNIAPTVTPIADNTPHVVEERNPPMVTPLNRLTEKPTYIDCPFCKTRSLTRIEKEGDSQQTYGSSYSLSLSLFPLVMLLVRSTHR</sequence>
<keyword evidence="2" id="KW-1185">Reference proteome</keyword>
<name>A0ACC2K0N6_9PEZI</name>
<dbReference type="EMBL" id="JAPUUL010000024">
    <property type="protein sequence ID" value="KAJ8133305.1"/>
    <property type="molecule type" value="Genomic_DNA"/>
</dbReference>
<dbReference type="Proteomes" id="UP001153332">
    <property type="component" value="Unassembled WGS sequence"/>
</dbReference>
<comment type="caution">
    <text evidence="1">The sequence shown here is derived from an EMBL/GenBank/DDBJ whole genome shotgun (WGS) entry which is preliminary data.</text>
</comment>
<reference evidence="1" key="1">
    <citation type="submission" date="2022-12" db="EMBL/GenBank/DDBJ databases">
        <title>Genome Sequence of Lasiodiplodia mahajangana.</title>
        <authorList>
            <person name="Buettner E."/>
        </authorList>
    </citation>
    <scope>NUCLEOTIDE SEQUENCE</scope>
    <source>
        <strain evidence="1">VT137</strain>
    </source>
</reference>
<evidence type="ECO:0000313" key="1">
    <source>
        <dbReference type="EMBL" id="KAJ8133305.1"/>
    </source>
</evidence>
<proteinExistence type="predicted"/>
<evidence type="ECO:0000313" key="2">
    <source>
        <dbReference type="Proteomes" id="UP001153332"/>
    </source>
</evidence>